<dbReference type="Proteomes" id="UP001432027">
    <property type="component" value="Unassembled WGS sequence"/>
</dbReference>
<reference evidence="1" key="1">
    <citation type="submission" date="2023-10" db="EMBL/GenBank/DDBJ databases">
        <title>Genome assembly of Pristionchus species.</title>
        <authorList>
            <person name="Yoshida K."/>
            <person name="Sommer R.J."/>
        </authorList>
    </citation>
    <scope>NUCLEOTIDE SEQUENCE</scope>
    <source>
        <strain evidence="1">RS0144</strain>
    </source>
</reference>
<feature type="non-terminal residue" evidence="1">
    <location>
        <position position="1"/>
    </location>
</feature>
<evidence type="ECO:0000313" key="1">
    <source>
        <dbReference type="EMBL" id="GMS83891.1"/>
    </source>
</evidence>
<name>A0AAV5SKL8_9BILA</name>
<protein>
    <submittedName>
        <fullName evidence="1">Uncharacterized protein</fullName>
    </submittedName>
</protein>
<dbReference type="AlphaFoldDB" id="A0AAV5SKL8"/>
<organism evidence="1 2">
    <name type="scientific">Pristionchus entomophagus</name>
    <dbReference type="NCBI Taxonomy" id="358040"/>
    <lineage>
        <taxon>Eukaryota</taxon>
        <taxon>Metazoa</taxon>
        <taxon>Ecdysozoa</taxon>
        <taxon>Nematoda</taxon>
        <taxon>Chromadorea</taxon>
        <taxon>Rhabditida</taxon>
        <taxon>Rhabditina</taxon>
        <taxon>Diplogasteromorpha</taxon>
        <taxon>Diplogasteroidea</taxon>
        <taxon>Neodiplogasteridae</taxon>
        <taxon>Pristionchus</taxon>
    </lineage>
</organism>
<keyword evidence="2" id="KW-1185">Reference proteome</keyword>
<proteinExistence type="predicted"/>
<accession>A0AAV5SKL8</accession>
<comment type="caution">
    <text evidence="1">The sequence shown here is derived from an EMBL/GenBank/DDBJ whole genome shotgun (WGS) entry which is preliminary data.</text>
</comment>
<sequence>ISSLDSSLNHFTHSSIHLFFFHSFIILLSSEADREGKSTTSNSVSLGIKVVGWIGAVQFRV</sequence>
<gene>
    <name evidence="1" type="ORF">PENTCL1PPCAC_6066</name>
</gene>
<dbReference type="EMBL" id="BTSX01000002">
    <property type="protein sequence ID" value="GMS83891.1"/>
    <property type="molecule type" value="Genomic_DNA"/>
</dbReference>
<evidence type="ECO:0000313" key="2">
    <source>
        <dbReference type="Proteomes" id="UP001432027"/>
    </source>
</evidence>